<proteinExistence type="predicted"/>
<reference evidence="1" key="2">
    <citation type="submission" date="2020-09" db="EMBL/GenBank/DDBJ databases">
        <authorList>
            <person name="Sun Q."/>
            <person name="Kim S."/>
        </authorList>
    </citation>
    <scope>NUCLEOTIDE SEQUENCE</scope>
    <source>
        <strain evidence="1">KCTC 12710</strain>
    </source>
</reference>
<organism evidence="1 2">
    <name type="scientific">Algibacter mikhailovii</name>
    <dbReference type="NCBI Taxonomy" id="425498"/>
    <lineage>
        <taxon>Bacteria</taxon>
        <taxon>Pseudomonadati</taxon>
        <taxon>Bacteroidota</taxon>
        <taxon>Flavobacteriia</taxon>
        <taxon>Flavobacteriales</taxon>
        <taxon>Flavobacteriaceae</taxon>
        <taxon>Algibacter</taxon>
    </lineage>
</organism>
<keyword evidence="2" id="KW-1185">Reference proteome</keyword>
<sequence>MSWSIILFNSNEKIPSDLDFDENILEPILFSDILERSFSEIKSDKNHREIKGSNFSIDFFVDNEPTGTKMLNLYGENGLFELIELAKKYKWQVYDTSLNEFIDLENPKNNGFENHKKYVEQIINRK</sequence>
<dbReference type="EMBL" id="BMWZ01000024">
    <property type="protein sequence ID" value="GGZ95009.1"/>
    <property type="molecule type" value="Genomic_DNA"/>
</dbReference>
<reference evidence="1" key="1">
    <citation type="journal article" date="2014" name="Int. J. Syst. Evol. Microbiol.">
        <title>Complete genome sequence of Corynebacterium casei LMG S-19264T (=DSM 44701T), isolated from a smear-ripened cheese.</title>
        <authorList>
            <consortium name="US DOE Joint Genome Institute (JGI-PGF)"/>
            <person name="Walter F."/>
            <person name="Albersmeier A."/>
            <person name="Kalinowski J."/>
            <person name="Ruckert C."/>
        </authorList>
    </citation>
    <scope>NUCLEOTIDE SEQUENCE</scope>
    <source>
        <strain evidence="1">KCTC 12710</strain>
    </source>
</reference>
<protein>
    <submittedName>
        <fullName evidence="1">Uncharacterized protein</fullName>
    </submittedName>
</protein>
<name>A0A918RDI6_9FLAO</name>
<dbReference type="Proteomes" id="UP000636004">
    <property type="component" value="Unassembled WGS sequence"/>
</dbReference>
<dbReference type="AlphaFoldDB" id="A0A918RDI6"/>
<evidence type="ECO:0000313" key="1">
    <source>
        <dbReference type="EMBL" id="GGZ95009.1"/>
    </source>
</evidence>
<comment type="caution">
    <text evidence="1">The sequence shown here is derived from an EMBL/GenBank/DDBJ whole genome shotgun (WGS) entry which is preliminary data.</text>
</comment>
<accession>A0A918RDI6</accession>
<gene>
    <name evidence="1" type="ORF">GCM10007028_36420</name>
</gene>
<evidence type="ECO:0000313" key="2">
    <source>
        <dbReference type="Proteomes" id="UP000636004"/>
    </source>
</evidence>
<dbReference type="RefSeq" id="WP_189362878.1">
    <property type="nucleotide sequence ID" value="NZ_BMWZ01000024.1"/>
</dbReference>